<accession>A0A0K8R615</accession>
<evidence type="ECO:0000256" key="1">
    <source>
        <dbReference type="ARBA" id="ARBA00022670"/>
    </source>
</evidence>
<keyword evidence="5" id="KW-0479">Metal-binding</keyword>
<dbReference type="PANTHER" id="PTHR11905:SF159">
    <property type="entry name" value="ADAM METALLOPROTEASE"/>
    <property type="match status" value="1"/>
</dbReference>
<dbReference type="SUPFAM" id="SSF55486">
    <property type="entry name" value="Metalloproteases ('zincins'), catalytic domain"/>
    <property type="match status" value="1"/>
</dbReference>
<evidence type="ECO:0000256" key="2">
    <source>
        <dbReference type="ARBA" id="ARBA00022801"/>
    </source>
</evidence>
<feature type="domain" description="Peptidase M12B" evidence="6">
    <location>
        <begin position="1"/>
        <end position="197"/>
    </location>
</feature>
<name>A0A0K8R615_IXORI</name>
<feature type="active site" evidence="5">
    <location>
        <position position="126"/>
    </location>
</feature>
<dbReference type="AlphaFoldDB" id="A0A0K8R615"/>
<dbReference type="GO" id="GO:0046872">
    <property type="term" value="F:metal ion binding"/>
    <property type="evidence" value="ECO:0007669"/>
    <property type="project" value="UniProtKB-KW"/>
</dbReference>
<dbReference type="Pfam" id="PF13574">
    <property type="entry name" value="Reprolysin_2"/>
    <property type="match status" value="1"/>
</dbReference>
<evidence type="ECO:0000256" key="4">
    <source>
        <dbReference type="ARBA" id="ARBA00023049"/>
    </source>
</evidence>
<feature type="binding site" evidence="5">
    <location>
        <position position="129"/>
    </location>
    <ligand>
        <name>Zn(2+)</name>
        <dbReference type="ChEBI" id="CHEBI:29105"/>
        <note>catalytic</note>
    </ligand>
</feature>
<evidence type="ECO:0000256" key="3">
    <source>
        <dbReference type="ARBA" id="ARBA00022833"/>
    </source>
</evidence>
<dbReference type="InterPro" id="IPR001590">
    <property type="entry name" value="Peptidase_M12B"/>
</dbReference>
<evidence type="ECO:0000313" key="7">
    <source>
        <dbReference type="EMBL" id="JAA66597.1"/>
    </source>
</evidence>
<keyword evidence="1 7" id="KW-0645">Protease</keyword>
<feature type="binding site" evidence="5">
    <location>
        <position position="125"/>
    </location>
    <ligand>
        <name>Zn(2+)</name>
        <dbReference type="ChEBI" id="CHEBI:29105"/>
        <note>catalytic</note>
    </ligand>
</feature>
<comment type="caution">
    <text evidence="5">Lacks conserved residue(s) required for the propagation of feature annotation.</text>
</comment>
<keyword evidence="3 5" id="KW-0862">Zinc</keyword>
<evidence type="ECO:0000259" key="6">
    <source>
        <dbReference type="PROSITE" id="PS50215"/>
    </source>
</evidence>
<dbReference type="PROSITE" id="PS50215">
    <property type="entry name" value="ADAM_MEPRO"/>
    <property type="match status" value="1"/>
</dbReference>
<dbReference type="Gene3D" id="3.40.390.10">
    <property type="entry name" value="Collagenase (Catalytic Domain)"/>
    <property type="match status" value="1"/>
</dbReference>
<dbReference type="GO" id="GO:0006509">
    <property type="term" value="P:membrane protein ectodomain proteolysis"/>
    <property type="evidence" value="ECO:0007669"/>
    <property type="project" value="TreeGrafter"/>
</dbReference>
<dbReference type="GO" id="GO:0004222">
    <property type="term" value="F:metalloendopeptidase activity"/>
    <property type="evidence" value="ECO:0007669"/>
    <property type="project" value="InterPro"/>
</dbReference>
<feature type="binding site" evidence="5">
    <location>
        <position position="135"/>
    </location>
    <ligand>
        <name>Zn(2+)</name>
        <dbReference type="ChEBI" id="CHEBI:29105"/>
        <note>catalytic</note>
    </ligand>
</feature>
<protein>
    <submittedName>
        <fullName evidence="7">Putative metalloprotease</fullName>
    </submittedName>
</protein>
<reference evidence="7" key="1">
    <citation type="submission" date="2012-12" db="EMBL/GenBank/DDBJ databases">
        <title>Identification and characterization of a phenylalanine ammonia-lyase gene family in Isatis indigotica Fort.</title>
        <authorList>
            <person name="Liu Q."/>
            <person name="Chen J."/>
            <person name="Zhou X."/>
            <person name="Di P."/>
            <person name="Xiao Y."/>
            <person name="Xuan H."/>
            <person name="Zhang L."/>
            <person name="Chen W."/>
        </authorList>
    </citation>
    <scope>NUCLEOTIDE SEQUENCE</scope>
    <source>
        <tissue evidence="7">Salivary gland</tissue>
    </source>
</reference>
<proteinExistence type="evidence at transcript level"/>
<keyword evidence="4 7" id="KW-0482">Metalloprotease</keyword>
<evidence type="ECO:0000256" key="5">
    <source>
        <dbReference type="PROSITE-ProRule" id="PRU00276"/>
    </source>
</evidence>
<dbReference type="InterPro" id="IPR024079">
    <property type="entry name" value="MetalloPept_cat_dom_sf"/>
</dbReference>
<dbReference type="PANTHER" id="PTHR11905">
    <property type="entry name" value="ADAM A DISINTEGRIN AND METALLOPROTEASE DOMAIN"/>
    <property type="match status" value="1"/>
</dbReference>
<sequence>MLDSVFTSGFNNQSEMLEYVTAVTSYTEKSETFVKSPPKHPKAMLFSALDSLPNFTRENKDDFQNDDVIVLITGRDISMYNESTRKLHSQNIAGYAFLGSACSSMNVGMVEDSPRSFRGTFSFVHEVGHMLGSVHDGDQADTEIIDHPGALSCPESDEYIMSSISTSHNRHHFSKCSSLQLLVFATNEEGCCLIERAQRHTRPVGISRVEKWIDPQMFCKLRHPNIGKVTYVKEVPQNIRHKLGSKYPPGIKKCQLLCEAVINSKVQYFRHDAPDGTPCNESDKSMVCVNKVCTKPPTDMTTFDKSRVIRVHRPPR</sequence>
<dbReference type="EMBL" id="GADI01007211">
    <property type="protein sequence ID" value="JAA66597.1"/>
    <property type="molecule type" value="mRNA"/>
</dbReference>
<keyword evidence="2" id="KW-0378">Hydrolase</keyword>
<organism evidence="7">
    <name type="scientific">Ixodes ricinus</name>
    <name type="common">Common tick</name>
    <name type="synonym">Acarus ricinus</name>
    <dbReference type="NCBI Taxonomy" id="34613"/>
    <lineage>
        <taxon>Eukaryota</taxon>
        <taxon>Metazoa</taxon>
        <taxon>Ecdysozoa</taxon>
        <taxon>Arthropoda</taxon>
        <taxon>Chelicerata</taxon>
        <taxon>Arachnida</taxon>
        <taxon>Acari</taxon>
        <taxon>Parasitiformes</taxon>
        <taxon>Ixodida</taxon>
        <taxon>Ixodoidea</taxon>
        <taxon>Ixodidae</taxon>
        <taxon>Ixodinae</taxon>
        <taxon>Ixodes</taxon>
    </lineage>
</organism>